<dbReference type="EMBL" id="JXCY01000002">
    <property type="protein sequence ID" value="KOY77067.1"/>
    <property type="molecule type" value="Genomic_DNA"/>
</dbReference>
<evidence type="ECO:0000313" key="2">
    <source>
        <dbReference type="Proteomes" id="UP000037778"/>
    </source>
</evidence>
<protein>
    <submittedName>
        <fullName evidence="1">Uncharacterized protein</fullName>
    </submittedName>
</protein>
<comment type="caution">
    <text evidence="1">The sequence shown here is derived from an EMBL/GenBank/DDBJ whole genome shotgun (WGS) entry which is preliminary data.</text>
</comment>
<sequence length="181" mass="21592">MIINRDHDFYNLDEEGRREFEKDVEAAFSKEQADDILDNERIEALYDWTIYEVDTLTHEYKGFDDDDDDEDFDSLVQMRIRLKRVDWWSEENQQGEHDDILMDLILDNVSYFDQKFNMYNLMELDDSTRKYIPVCTWGMHVIVDWCVKTSDEGISIKIATDNTFVLAVDCLKVSIKKLNFK</sequence>
<dbReference type="AlphaFoldDB" id="A0A0M9DDJ0"/>
<dbReference type="PATRIC" id="fig|148814.8.peg.167"/>
<gene>
    <name evidence="1" type="ORF">RZ71_09730</name>
</gene>
<proteinExistence type="predicted"/>
<dbReference type="RefSeq" id="WP_053791379.1">
    <property type="nucleotide sequence ID" value="NZ_JXCY01000002.1"/>
</dbReference>
<reference evidence="1 2" key="1">
    <citation type="journal article" date="2015" name="Genome Biol. Evol.">
        <title>Functionally Structured Genomes in Lactobacillus kunkeei Colonizing the Honey Crop and Food Products of Honeybees and Stingless Bees.</title>
        <authorList>
            <person name="Tamarit D."/>
            <person name="Ellegaard K.M."/>
            <person name="Wikander J."/>
            <person name="Olofsson T."/>
            <person name="Vasquez A."/>
            <person name="Andersson S.G."/>
        </authorList>
    </citation>
    <scope>NUCLEOTIDE SEQUENCE [LARGE SCALE GENOMIC DNA]</scope>
    <source>
        <strain evidence="1 2">LAko</strain>
    </source>
</reference>
<name>A0A0M9DDJ0_9LACO</name>
<evidence type="ECO:0000313" key="1">
    <source>
        <dbReference type="EMBL" id="KOY77067.1"/>
    </source>
</evidence>
<organism evidence="1 2">
    <name type="scientific">Apilactobacillus kunkeei</name>
    <dbReference type="NCBI Taxonomy" id="148814"/>
    <lineage>
        <taxon>Bacteria</taxon>
        <taxon>Bacillati</taxon>
        <taxon>Bacillota</taxon>
        <taxon>Bacilli</taxon>
        <taxon>Lactobacillales</taxon>
        <taxon>Lactobacillaceae</taxon>
        <taxon>Apilactobacillus</taxon>
    </lineage>
</organism>
<keyword evidence="2" id="KW-1185">Reference proteome</keyword>
<dbReference type="Proteomes" id="UP000037778">
    <property type="component" value="Unassembled WGS sequence"/>
</dbReference>
<accession>A0A0M9DDJ0</accession>